<accession>A0A6A3GG67</accession>
<sequence length="95" mass="10273">MHMVLTVVGALEAPNVVMAVGLRISSLVDSQRDLLVSAQPLLVDRIGIVVHGGHGGRRHGVGRAEQPFELARPTPCRAHSPFKLAPSCFPCRRRC</sequence>
<protein>
    <submittedName>
        <fullName evidence="1">Uncharacterized protein</fullName>
    </submittedName>
</protein>
<comment type="caution">
    <text evidence="1">The sequence shown here is derived from an EMBL/GenBank/DDBJ whole genome shotgun (WGS) entry which is preliminary data.</text>
</comment>
<reference evidence="1 2" key="1">
    <citation type="submission" date="2018-09" db="EMBL/GenBank/DDBJ databases">
        <title>Genomic investigation of the strawberry pathogen Phytophthora fragariae indicates pathogenicity is determined by transcriptional variation in three key races.</title>
        <authorList>
            <person name="Adams T.M."/>
            <person name="Armitage A.D."/>
            <person name="Sobczyk M.K."/>
            <person name="Bates H.J."/>
            <person name="Dunwell J.M."/>
            <person name="Nellist C.F."/>
            <person name="Harrison R.J."/>
        </authorList>
    </citation>
    <scope>NUCLEOTIDE SEQUENCE [LARGE SCALE GENOMIC DNA]</scope>
    <source>
        <strain evidence="1 2">SCRP324</strain>
    </source>
</reference>
<evidence type="ECO:0000313" key="2">
    <source>
        <dbReference type="Proteomes" id="UP000435112"/>
    </source>
</evidence>
<dbReference type="Proteomes" id="UP000435112">
    <property type="component" value="Unassembled WGS sequence"/>
</dbReference>
<gene>
    <name evidence="1" type="ORF">PR002_g31672</name>
</gene>
<evidence type="ECO:0000313" key="1">
    <source>
        <dbReference type="EMBL" id="KAE8955801.1"/>
    </source>
</evidence>
<dbReference type="AlphaFoldDB" id="A0A6A3GG67"/>
<proteinExistence type="predicted"/>
<name>A0A6A3GG67_9STRA</name>
<organism evidence="1 2">
    <name type="scientific">Phytophthora rubi</name>
    <dbReference type="NCBI Taxonomy" id="129364"/>
    <lineage>
        <taxon>Eukaryota</taxon>
        <taxon>Sar</taxon>
        <taxon>Stramenopiles</taxon>
        <taxon>Oomycota</taxon>
        <taxon>Peronosporomycetes</taxon>
        <taxon>Peronosporales</taxon>
        <taxon>Peronosporaceae</taxon>
        <taxon>Phytophthora</taxon>
    </lineage>
</organism>
<dbReference type="EMBL" id="QXFU01008855">
    <property type="protein sequence ID" value="KAE8955801.1"/>
    <property type="molecule type" value="Genomic_DNA"/>
</dbReference>